<accession>A0A0A3JE92</accession>
<dbReference type="EMBL" id="JPVP01000054">
    <property type="protein sequence ID" value="KGR85337.1"/>
    <property type="molecule type" value="Genomic_DNA"/>
</dbReference>
<evidence type="ECO:0000313" key="1">
    <source>
        <dbReference type="EMBL" id="KGR85337.1"/>
    </source>
</evidence>
<evidence type="ECO:0000313" key="2">
    <source>
        <dbReference type="Proteomes" id="UP000030437"/>
    </source>
</evidence>
<dbReference type="Proteomes" id="UP000030437">
    <property type="component" value="Unassembled WGS sequence"/>
</dbReference>
<gene>
    <name evidence="1" type="ORF">CD32_08840</name>
</gene>
<dbReference type="STRING" id="1220589.CD32_08840"/>
<organism evidence="1 2">
    <name type="scientific">Lysinibacillus odysseyi 34hs-1 = NBRC 100172</name>
    <dbReference type="NCBI Taxonomy" id="1220589"/>
    <lineage>
        <taxon>Bacteria</taxon>
        <taxon>Bacillati</taxon>
        <taxon>Bacillota</taxon>
        <taxon>Bacilli</taxon>
        <taxon>Bacillales</taxon>
        <taxon>Bacillaceae</taxon>
        <taxon>Lysinibacillus</taxon>
    </lineage>
</organism>
<dbReference type="AlphaFoldDB" id="A0A0A3JE92"/>
<comment type="caution">
    <text evidence="1">The sequence shown here is derived from an EMBL/GenBank/DDBJ whole genome shotgun (WGS) entry which is preliminary data.</text>
</comment>
<protein>
    <submittedName>
        <fullName evidence="1">Uncharacterized protein</fullName>
    </submittedName>
</protein>
<reference evidence="1 2" key="1">
    <citation type="submission" date="2014-02" db="EMBL/GenBank/DDBJ databases">
        <title>Draft genome sequence of Lysinibacillus odysseyi NBRC 100172.</title>
        <authorList>
            <person name="Zhang F."/>
            <person name="Wang G."/>
            <person name="Zhang L."/>
        </authorList>
    </citation>
    <scope>NUCLEOTIDE SEQUENCE [LARGE SCALE GENOMIC DNA]</scope>
    <source>
        <strain evidence="1 2">NBRC 100172</strain>
    </source>
</reference>
<name>A0A0A3JE92_9BACI</name>
<sequence length="112" mass="13533">MFKEKQHQHTKWFLDGDLKLRQQDFGDGRIGIWVLLHNVNVCFTMLMFDFIEWCQEMDINLEVDKSWNDHRGFVVGSKDLVLFRSEIKRFIDINNLKPGEDDEKFSEDEWYS</sequence>
<keyword evidence="2" id="KW-1185">Reference proteome</keyword>
<dbReference type="eggNOG" id="ENOG50341D1">
    <property type="taxonomic scope" value="Bacteria"/>
</dbReference>
<dbReference type="RefSeq" id="WP_036153633.1">
    <property type="nucleotide sequence ID" value="NZ_AVCX01000007.1"/>
</dbReference>
<proteinExistence type="predicted"/>
<dbReference type="OrthoDB" id="2737818at2"/>